<protein>
    <submittedName>
        <fullName evidence="1">Uncharacterized protein</fullName>
    </submittedName>
</protein>
<keyword evidence="2" id="KW-1185">Reference proteome</keyword>
<dbReference type="EMBL" id="AP024597">
    <property type="protein sequence ID" value="BCU69681.1"/>
    <property type="molecule type" value="Genomic_DNA"/>
</dbReference>
<name>A0A8D5U6E5_9CREN</name>
<dbReference type="KEGG" id="csty:KN1_09780"/>
<reference evidence="1 2" key="1">
    <citation type="submission" date="2021-04" db="EMBL/GenBank/DDBJ databases">
        <title>Complete genome sequence of Stygiolobus sp. KN-1.</title>
        <authorList>
            <person name="Nakamura K."/>
            <person name="Sakai H."/>
            <person name="Kurosawa N."/>
        </authorList>
    </citation>
    <scope>NUCLEOTIDE SEQUENCE [LARGE SCALE GENOMIC DNA]</scope>
    <source>
        <strain evidence="1 2">KN-1</strain>
    </source>
</reference>
<evidence type="ECO:0000313" key="1">
    <source>
        <dbReference type="EMBL" id="BCU69681.1"/>
    </source>
</evidence>
<sequence>MTFIRALREGVRVEVKTFYLEDEKLYYKGDIPLCQGITR</sequence>
<proteinExistence type="predicted"/>
<evidence type="ECO:0000313" key="2">
    <source>
        <dbReference type="Proteomes" id="UP000825123"/>
    </source>
</evidence>
<dbReference type="Proteomes" id="UP000825123">
    <property type="component" value="Chromosome"/>
</dbReference>
<gene>
    <name evidence="1" type="ORF">KN1_09780</name>
</gene>
<organism evidence="1 2">
    <name type="scientific">Stygiolobus caldivivus</name>
    <dbReference type="NCBI Taxonomy" id="2824673"/>
    <lineage>
        <taxon>Archaea</taxon>
        <taxon>Thermoproteota</taxon>
        <taxon>Thermoprotei</taxon>
        <taxon>Sulfolobales</taxon>
        <taxon>Sulfolobaceae</taxon>
        <taxon>Stygiolobus</taxon>
    </lineage>
</organism>
<dbReference type="AlphaFoldDB" id="A0A8D5U6E5"/>
<accession>A0A8D5U6E5</accession>